<dbReference type="AlphaFoldDB" id="A5AMD6"/>
<gene>
    <name evidence="1" type="ORF">VITISV_044227</name>
</gene>
<accession>A5AMD6</accession>
<name>A5AMD6_VITVI</name>
<reference evidence="1" key="1">
    <citation type="journal article" date="2007" name="PLoS ONE">
        <title>The first genome sequence of an elite grapevine cultivar (Pinot noir Vitis vinifera L.): coping with a highly heterozygous genome.</title>
        <authorList>
            <person name="Velasco R."/>
            <person name="Zharkikh A."/>
            <person name="Troggio M."/>
            <person name="Cartwright D.A."/>
            <person name="Cestaro A."/>
            <person name="Pruss D."/>
            <person name="Pindo M."/>
            <person name="FitzGerald L.M."/>
            <person name="Vezzulli S."/>
            <person name="Reid J."/>
            <person name="Malacarne G."/>
            <person name="Iliev D."/>
            <person name="Coppola G."/>
            <person name="Wardell B."/>
            <person name="Micheletti D."/>
            <person name="Macalma T."/>
            <person name="Facci M."/>
            <person name="Mitchell J.T."/>
            <person name="Perazzolli M."/>
            <person name="Eldredge G."/>
            <person name="Gatto P."/>
            <person name="Oyzerski R."/>
            <person name="Moretto M."/>
            <person name="Gutin N."/>
            <person name="Stefanini M."/>
            <person name="Chen Y."/>
            <person name="Segala C."/>
            <person name="Davenport C."/>
            <person name="Dematte L."/>
            <person name="Mraz A."/>
            <person name="Battilana J."/>
            <person name="Stormo K."/>
            <person name="Costa F."/>
            <person name="Tao Q."/>
            <person name="Si-Ammour A."/>
            <person name="Harkins T."/>
            <person name="Lackey A."/>
            <person name="Perbost C."/>
            <person name="Taillon B."/>
            <person name="Stella A."/>
            <person name="Solovyev V."/>
            <person name="Fawcett J.A."/>
            <person name="Sterck L."/>
            <person name="Vandepoele K."/>
            <person name="Grando S.M."/>
            <person name="Toppo S."/>
            <person name="Moser C."/>
            <person name="Lanchbury J."/>
            <person name="Bogden R."/>
            <person name="Skolnick M."/>
            <person name="Sgaramella V."/>
            <person name="Bhatnagar S.K."/>
            <person name="Fontana P."/>
            <person name="Gutin A."/>
            <person name="Van de Peer Y."/>
            <person name="Salamini F."/>
            <person name="Viola R."/>
        </authorList>
    </citation>
    <scope>NUCLEOTIDE SEQUENCE</scope>
</reference>
<organism evidence="1">
    <name type="scientific">Vitis vinifera</name>
    <name type="common">Grape</name>
    <dbReference type="NCBI Taxonomy" id="29760"/>
    <lineage>
        <taxon>Eukaryota</taxon>
        <taxon>Viridiplantae</taxon>
        <taxon>Streptophyta</taxon>
        <taxon>Embryophyta</taxon>
        <taxon>Tracheophyta</taxon>
        <taxon>Spermatophyta</taxon>
        <taxon>Magnoliopsida</taxon>
        <taxon>eudicotyledons</taxon>
        <taxon>Gunneridae</taxon>
        <taxon>Pentapetalae</taxon>
        <taxon>rosids</taxon>
        <taxon>Vitales</taxon>
        <taxon>Vitaceae</taxon>
        <taxon>Viteae</taxon>
        <taxon>Vitis</taxon>
    </lineage>
</organism>
<proteinExistence type="predicted"/>
<sequence>MLSGTLKVVRTVMKDVTRGLVGRMPRGQTHRSFRTKFLPYRHVTEYRDLTLEVVYCVFTSQWCSLRLNIAETLLYFVHKLKEKKTKSTTTDALVDVTKATVDVTATTMDANEESIKNGIEEDSIPHSTQIPTYNDDLTISQLIRTLVKPSIDIITIKSDDTDTEINVLEATLPSQVKEELEGSIPFDIDEGVTIGELLGSKC</sequence>
<protein>
    <submittedName>
        <fullName evidence="1">Uncharacterized protein</fullName>
    </submittedName>
</protein>
<evidence type="ECO:0000313" key="1">
    <source>
        <dbReference type="EMBL" id="CAN62625.1"/>
    </source>
</evidence>
<dbReference type="EMBL" id="AM430111">
    <property type="protein sequence ID" value="CAN62625.1"/>
    <property type="molecule type" value="Genomic_DNA"/>
</dbReference>